<dbReference type="OrthoDB" id="9811542at2"/>
<proteinExistence type="predicted"/>
<dbReference type="InterPro" id="IPR041664">
    <property type="entry name" value="AAA_16"/>
</dbReference>
<dbReference type="CDD" id="cd00383">
    <property type="entry name" value="trans_reg_C"/>
    <property type="match status" value="1"/>
</dbReference>
<dbReference type="InterPro" id="IPR036388">
    <property type="entry name" value="WH-like_DNA-bd_sf"/>
</dbReference>
<dbReference type="GO" id="GO:0003677">
    <property type="term" value="F:DNA binding"/>
    <property type="evidence" value="ECO:0007669"/>
    <property type="project" value="UniProtKB-UniRule"/>
</dbReference>
<evidence type="ECO:0000313" key="5">
    <source>
        <dbReference type="EMBL" id="RDJ98065.1"/>
    </source>
</evidence>
<feature type="domain" description="OmpR/PhoB-type" evidence="4">
    <location>
        <begin position="34"/>
        <end position="129"/>
    </location>
</feature>
<dbReference type="SMART" id="SM00862">
    <property type="entry name" value="Trans_reg_C"/>
    <property type="match status" value="1"/>
</dbReference>
<dbReference type="Proteomes" id="UP000254875">
    <property type="component" value="Unassembled WGS sequence"/>
</dbReference>
<accession>A0A370MXK0</accession>
<reference evidence="6" key="1">
    <citation type="submission" date="2018-05" db="EMBL/GenBank/DDBJ databases">
        <authorList>
            <person name="Feng T."/>
        </authorList>
    </citation>
    <scope>NUCLEOTIDE SEQUENCE [LARGE SCALE GENOMIC DNA]</scope>
    <source>
        <strain evidence="6">S27</strain>
    </source>
</reference>
<evidence type="ECO:0000256" key="2">
    <source>
        <dbReference type="PROSITE-ProRule" id="PRU01091"/>
    </source>
</evidence>
<dbReference type="Gene3D" id="1.10.10.10">
    <property type="entry name" value="Winged helix-like DNA-binding domain superfamily/Winged helix DNA-binding domain"/>
    <property type="match status" value="1"/>
</dbReference>
<name>A0A370MXK0_9BURK</name>
<keyword evidence="1 2" id="KW-0238">DNA-binding</keyword>
<dbReference type="PROSITE" id="PS51755">
    <property type="entry name" value="OMPR_PHOB"/>
    <property type="match status" value="1"/>
</dbReference>
<feature type="region of interest" description="Disordered" evidence="3">
    <location>
        <begin position="1"/>
        <end position="20"/>
    </location>
</feature>
<dbReference type="InterPro" id="IPR003593">
    <property type="entry name" value="AAA+_ATPase"/>
</dbReference>
<evidence type="ECO:0000256" key="3">
    <source>
        <dbReference type="SAM" id="MobiDB-lite"/>
    </source>
</evidence>
<evidence type="ECO:0000256" key="1">
    <source>
        <dbReference type="ARBA" id="ARBA00023125"/>
    </source>
</evidence>
<dbReference type="PANTHER" id="PTHR47691:SF3">
    <property type="entry name" value="HTH-TYPE TRANSCRIPTIONAL REGULATOR RV0890C-RELATED"/>
    <property type="match status" value="1"/>
</dbReference>
<evidence type="ECO:0000259" key="4">
    <source>
        <dbReference type="PROSITE" id="PS51755"/>
    </source>
</evidence>
<dbReference type="SUPFAM" id="SSF46894">
    <property type="entry name" value="C-terminal effector domain of the bipartite response regulators"/>
    <property type="match status" value="1"/>
</dbReference>
<dbReference type="Pfam" id="PF00486">
    <property type="entry name" value="Trans_reg_C"/>
    <property type="match status" value="1"/>
</dbReference>
<dbReference type="Pfam" id="PF13191">
    <property type="entry name" value="AAA_16"/>
    <property type="match status" value="1"/>
</dbReference>
<comment type="caution">
    <text evidence="5">The sequence shown here is derived from an EMBL/GenBank/DDBJ whole genome shotgun (WGS) entry which is preliminary data.</text>
</comment>
<protein>
    <submittedName>
        <fullName evidence="5">Transcriptional regulator</fullName>
    </submittedName>
</protein>
<dbReference type="InterPro" id="IPR027417">
    <property type="entry name" value="P-loop_NTPase"/>
</dbReference>
<organism evidence="5 6">
    <name type="scientific">Paraburkholderia lacunae</name>
    <dbReference type="NCBI Taxonomy" id="2211104"/>
    <lineage>
        <taxon>Bacteria</taxon>
        <taxon>Pseudomonadati</taxon>
        <taxon>Pseudomonadota</taxon>
        <taxon>Betaproteobacteria</taxon>
        <taxon>Burkholderiales</taxon>
        <taxon>Burkholderiaceae</taxon>
        <taxon>Paraburkholderia</taxon>
    </lineage>
</organism>
<gene>
    <name evidence="5" type="ORF">DLM46_35075</name>
</gene>
<dbReference type="GO" id="GO:0006355">
    <property type="term" value="P:regulation of DNA-templated transcription"/>
    <property type="evidence" value="ECO:0007669"/>
    <property type="project" value="InterPro"/>
</dbReference>
<dbReference type="SMART" id="SM00382">
    <property type="entry name" value="AAA"/>
    <property type="match status" value="1"/>
</dbReference>
<evidence type="ECO:0000313" key="6">
    <source>
        <dbReference type="Proteomes" id="UP000254875"/>
    </source>
</evidence>
<dbReference type="GO" id="GO:0000160">
    <property type="term" value="P:phosphorelay signal transduction system"/>
    <property type="evidence" value="ECO:0007669"/>
    <property type="project" value="InterPro"/>
</dbReference>
<dbReference type="EMBL" id="QHKS01000040">
    <property type="protein sequence ID" value="RDJ98065.1"/>
    <property type="molecule type" value="Genomic_DNA"/>
</dbReference>
<dbReference type="PANTHER" id="PTHR47691">
    <property type="entry name" value="REGULATOR-RELATED"/>
    <property type="match status" value="1"/>
</dbReference>
<feature type="DNA-binding region" description="OmpR/PhoB-type" evidence="2">
    <location>
        <begin position="34"/>
        <end position="129"/>
    </location>
</feature>
<dbReference type="AlphaFoldDB" id="A0A370MXK0"/>
<dbReference type="InterPro" id="IPR016032">
    <property type="entry name" value="Sig_transdc_resp-reg_C-effctor"/>
</dbReference>
<keyword evidence="6" id="KW-1185">Reference proteome</keyword>
<dbReference type="SUPFAM" id="SSF52540">
    <property type="entry name" value="P-loop containing nucleoside triphosphate hydrolases"/>
    <property type="match status" value="1"/>
</dbReference>
<sequence>MRMSPAVSAPHDERGADTARCQRREARANVWRAWEMHNFDRVSVSLECREVFADGQPQHIGARAFEILELLISAEGGLVTKDQIMRTVWPNTVVVENNIQVHVSTLRKLFGGKHGWIRTEAGRGYRFAPPAAGTRVPVGDAVPAQPHALAAQRKWPLIGREHELAELRNLFEREVLVTLVGPGGVGKSHLALEAAAALACSRRVKLCHVDLASLTGRDTLMATLLRALRGSGDSCKGDMDDVVREIGARELVLVFDNSERCVDELAGFCEAIAASHAVVSMIVTSREPLRVAYERIYRVDPLAVPDTEASESDLEACSAVRMFIARVRAMGTDFPHDLKTLRMIASVCGRLNGLPLGLELAAARAASLGIKGLAADLDRSLLSLSGGLRTAHPRQRTLRASVEWSYELLGEAERTVLRRLAVFPFTFRLEAACALATCEQLGHDAVLDCVVSLASKSLLVVHAAELSKYYSLLDCVRTYAFEKLEEAGERTQVSDRYLSSPSIDTLLAATRRSSPIALTMAAPATVTYM</sequence>
<dbReference type="InterPro" id="IPR001867">
    <property type="entry name" value="OmpR/PhoB-type_DNA-bd"/>
</dbReference>
<dbReference type="Gene3D" id="3.40.50.300">
    <property type="entry name" value="P-loop containing nucleotide triphosphate hydrolases"/>
    <property type="match status" value="1"/>
</dbReference>
<feature type="compositionally biased region" description="Basic and acidic residues" evidence="3">
    <location>
        <begin position="10"/>
        <end position="20"/>
    </location>
</feature>